<feature type="transmembrane region" description="Helical" evidence="8">
    <location>
        <begin position="165"/>
        <end position="196"/>
    </location>
</feature>
<keyword evidence="6 8" id="KW-1133">Transmembrane helix</keyword>
<evidence type="ECO:0000256" key="1">
    <source>
        <dbReference type="ARBA" id="ARBA00004651"/>
    </source>
</evidence>
<dbReference type="GO" id="GO:0005886">
    <property type="term" value="C:plasma membrane"/>
    <property type="evidence" value="ECO:0007669"/>
    <property type="project" value="UniProtKB-SubCell"/>
</dbReference>
<evidence type="ECO:0000256" key="2">
    <source>
        <dbReference type="ARBA" id="ARBA00022475"/>
    </source>
</evidence>
<organism evidence="10 11">
    <name type="scientific">Amorphus orientalis</name>
    <dbReference type="NCBI Taxonomy" id="649198"/>
    <lineage>
        <taxon>Bacteria</taxon>
        <taxon>Pseudomonadati</taxon>
        <taxon>Pseudomonadota</taxon>
        <taxon>Alphaproteobacteria</taxon>
        <taxon>Hyphomicrobiales</taxon>
        <taxon>Amorphaceae</taxon>
        <taxon>Amorphus</taxon>
    </lineage>
</organism>
<dbReference type="AlphaFoldDB" id="A0AAE3VQQ0"/>
<evidence type="ECO:0000256" key="3">
    <source>
        <dbReference type="ARBA" id="ARBA00022676"/>
    </source>
</evidence>
<reference evidence="10" key="1">
    <citation type="submission" date="2023-07" db="EMBL/GenBank/DDBJ databases">
        <title>Genomic Encyclopedia of Type Strains, Phase IV (KMG-IV): sequencing the most valuable type-strain genomes for metagenomic binning, comparative biology and taxonomic classification.</title>
        <authorList>
            <person name="Goeker M."/>
        </authorList>
    </citation>
    <scope>NUCLEOTIDE SEQUENCE</scope>
    <source>
        <strain evidence="10">DSM 21202</strain>
    </source>
</reference>
<keyword evidence="2" id="KW-1003">Cell membrane</keyword>
<evidence type="ECO:0000256" key="8">
    <source>
        <dbReference type="SAM" id="Phobius"/>
    </source>
</evidence>
<dbReference type="InterPro" id="IPR038731">
    <property type="entry name" value="RgtA/B/C-like"/>
</dbReference>
<evidence type="ECO:0000313" key="11">
    <source>
        <dbReference type="Proteomes" id="UP001229244"/>
    </source>
</evidence>
<comment type="subcellular location">
    <subcellularLocation>
        <location evidence="1">Cell membrane</location>
        <topology evidence="1">Multi-pass membrane protein</topology>
    </subcellularLocation>
</comment>
<feature type="transmembrane region" description="Helical" evidence="8">
    <location>
        <begin position="320"/>
        <end position="338"/>
    </location>
</feature>
<feature type="transmembrane region" description="Helical" evidence="8">
    <location>
        <begin position="120"/>
        <end position="153"/>
    </location>
</feature>
<evidence type="ECO:0000256" key="4">
    <source>
        <dbReference type="ARBA" id="ARBA00022679"/>
    </source>
</evidence>
<evidence type="ECO:0000256" key="6">
    <source>
        <dbReference type="ARBA" id="ARBA00022989"/>
    </source>
</evidence>
<feature type="transmembrane region" description="Helical" evidence="8">
    <location>
        <begin position="290"/>
        <end position="308"/>
    </location>
</feature>
<evidence type="ECO:0000256" key="5">
    <source>
        <dbReference type="ARBA" id="ARBA00022692"/>
    </source>
</evidence>
<accession>A0AAE3VQQ0</accession>
<name>A0AAE3VQQ0_9HYPH</name>
<keyword evidence="11" id="KW-1185">Reference proteome</keyword>
<dbReference type="InterPro" id="IPR050297">
    <property type="entry name" value="LipidA_mod_glycosyltrf_83"/>
</dbReference>
<comment type="caution">
    <text evidence="10">The sequence shown here is derived from an EMBL/GenBank/DDBJ whole genome shotgun (WGS) entry which is preliminary data.</text>
</comment>
<keyword evidence="3" id="KW-0328">Glycosyltransferase</keyword>
<keyword evidence="4 10" id="KW-0808">Transferase</keyword>
<keyword evidence="7 8" id="KW-0472">Membrane</keyword>
<evidence type="ECO:0000256" key="7">
    <source>
        <dbReference type="ARBA" id="ARBA00023136"/>
    </source>
</evidence>
<evidence type="ECO:0000313" key="10">
    <source>
        <dbReference type="EMBL" id="MDQ0316579.1"/>
    </source>
</evidence>
<evidence type="ECO:0000259" key="9">
    <source>
        <dbReference type="Pfam" id="PF13231"/>
    </source>
</evidence>
<dbReference type="GO" id="GO:0016763">
    <property type="term" value="F:pentosyltransferase activity"/>
    <property type="evidence" value="ECO:0007669"/>
    <property type="project" value="TreeGrafter"/>
</dbReference>
<gene>
    <name evidence="10" type="ORF">J2S73_003055</name>
</gene>
<dbReference type="PANTHER" id="PTHR33908:SF11">
    <property type="entry name" value="MEMBRANE PROTEIN"/>
    <property type="match status" value="1"/>
</dbReference>
<feature type="transmembrane region" description="Helical" evidence="8">
    <location>
        <begin position="350"/>
        <end position="374"/>
    </location>
</feature>
<sequence length="506" mass="55093">MSESAIPSAPAGGRPLIDLGSPWTVAAIVIALTVVRLVAAATIGLTEDEAYYRLWALAPALGYYDHPPMVGWWIAAGQALFGDTTLGIRFVTVLAVAVGSVAIWRAGWLLSGDRRTAGRAVVWFNATLLVGIGAMIATPDVPSAFFWGLAIWALLELVRSDDGRWWLAVGLFAGLGLLAKYSGLFLGAGIVLWLLAVPGQRKWLASPWLWIGGILAVVLALPVVYWNAQNEWVSFAKQFGRVAGDHLVLKFIPEFVLAELGLIGPLMIPFLIMGMIAIARSPRRENPGRWLVLLSGMPFLAYLLVHGLHDRVQGNWPAPLYPAIALISAEAATLAGVSERRRRGWERLRALVAPVGIGLTLLAIVHAGMTAGFVTDRDPTKQLRGWEELAGEVEALREETGAAWVGTIHYTTTGEFSFYLPETTPVFGLVEPLRYANLPAPDLALLQKPGLVLDESRRLGVWHLDRRFENFEKIATLVREANGVAIARYDVWLVSDPKGDPTGRAE</sequence>
<feature type="transmembrane region" description="Helical" evidence="8">
    <location>
        <begin position="86"/>
        <end position="108"/>
    </location>
</feature>
<dbReference type="PANTHER" id="PTHR33908">
    <property type="entry name" value="MANNOSYLTRANSFERASE YKCB-RELATED"/>
    <property type="match status" value="1"/>
</dbReference>
<dbReference type="Pfam" id="PF13231">
    <property type="entry name" value="PMT_2"/>
    <property type="match status" value="1"/>
</dbReference>
<feature type="transmembrane region" description="Helical" evidence="8">
    <location>
        <begin position="23"/>
        <end position="43"/>
    </location>
</feature>
<keyword evidence="5 8" id="KW-0812">Transmembrane</keyword>
<protein>
    <submittedName>
        <fullName evidence="10">4-amino-4-deoxy-L-arabinose transferase-like glycosyltransferase</fullName>
    </submittedName>
</protein>
<dbReference type="EMBL" id="JAUSUL010000003">
    <property type="protein sequence ID" value="MDQ0316579.1"/>
    <property type="molecule type" value="Genomic_DNA"/>
</dbReference>
<feature type="domain" description="Glycosyltransferase RgtA/B/C/D-like" evidence="9">
    <location>
        <begin position="65"/>
        <end position="226"/>
    </location>
</feature>
<dbReference type="GO" id="GO:0009103">
    <property type="term" value="P:lipopolysaccharide biosynthetic process"/>
    <property type="evidence" value="ECO:0007669"/>
    <property type="project" value="UniProtKB-ARBA"/>
</dbReference>
<feature type="transmembrane region" description="Helical" evidence="8">
    <location>
        <begin position="255"/>
        <end position="278"/>
    </location>
</feature>
<dbReference type="RefSeq" id="WP_306886466.1">
    <property type="nucleotide sequence ID" value="NZ_JAUSUL010000003.1"/>
</dbReference>
<proteinExistence type="predicted"/>
<feature type="transmembrane region" description="Helical" evidence="8">
    <location>
        <begin position="50"/>
        <end position="66"/>
    </location>
</feature>
<dbReference type="Proteomes" id="UP001229244">
    <property type="component" value="Unassembled WGS sequence"/>
</dbReference>
<feature type="transmembrane region" description="Helical" evidence="8">
    <location>
        <begin position="208"/>
        <end position="228"/>
    </location>
</feature>